<comment type="function">
    <text evidence="5">Anchors the catalytic components of the fumarate reductase complex to the cell membrane, binds quinones.</text>
</comment>
<dbReference type="Pfam" id="PF02300">
    <property type="entry name" value="Fumarate_red_C"/>
    <property type="match status" value="1"/>
</dbReference>
<comment type="similarity">
    <text evidence="5">Belongs to the FrdC family.</text>
</comment>
<reference evidence="6 7" key="1">
    <citation type="submission" date="2018-12" db="EMBL/GenBank/DDBJ databases">
        <authorList>
            <consortium name="Pathogen Informatics"/>
        </authorList>
    </citation>
    <scope>NUCLEOTIDE SEQUENCE [LARGE SCALE GENOMIC DNA]</scope>
    <source>
        <strain evidence="6 7">NCTC10976</strain>
    </source>
</reference>
<keyword evidence="1 5" id="KW-1003">Cell membrane</keyword>
<keyword evidence="4 5" id="KW-0472">Membrane</keyword>
<dbReference type="OrthoDB" id="8909678at2"/>
<dbReference type="GO" id="GO:0000104">
    <property type="term" value="F:succinate dehydrogenase activity"/>
    <property type="evidence" value="ECO:0007669"/>
    <property type="project" value="UniProtKB-UniRule"/>
</dbReference>
<name>A0A223MCR3_ACTPL</name>
<protein>
    <recommendedName>
        <fullName evidence="5">Fumarate reductase subunit C</fullName>
    </recommendedName>
    <alternativeName>
        <fullName evidence="5">Quinol-fumarate reductase subunit C</fullName>
        <shortName evidence="5">QFR subunit C</shortName>
    </alternativeName>
</protein>
<feature type="transmembrane region" description="Helical" evidence="5">
    <location>
        <begin position="67"/>
        <end position="90"/>
    </location>
</feature>
<dbReference type="GeneID" id="48599798"/>
<evidence type="ECO:0000256" key="4">
    <source>
        <dbReference type="ARBA" id="ARBA00023136"/>
    </source>
</evidence>
<dbReference type="InterPro" id="IPR034804">
    <property type="entry name" value="SQR/QFR_C/D"/>
</dbReference>
<dbReference type="OMA" id="MTATWWQ"/>
<dbReference type="InterPro" id="IPR003510">
    <property type="entry name" value="Fumarate_red_C"/>
</dbReference>
<organism evidence="6 7">
    <name type="scientific">Actinobacillus pleuropneumoniae</name>
    <name type="common">Haemophilus pleuropneumoniae</name>
    <dbReference type="NCBI Taxonomy" id="715"/>
    <lineage>
        <taxon>Bacteria</taxon>
        <taxon>Pseudomonadati</taxon>
        <taxon>Pseudomonadota</taxon>
        <taxon>Gammaproteobacteria</taxon>
        <taxon>Pasteurellales</taxon>
        <taxon>Pasteurellaceae</taxon>
        <taxon>Actinobacillus</taxon>
    </lineage>
</organism>
<evidence type="ECO:0000256" key="2">
    <source>
        <dbReference type="ARBA" id="ARBA00022692"/>
    </source>
</evidence>
<keyword evidence="3 5" id="KW-1133">Transmembrane helix</keyword>
<accession>A0A223MCR3</accession>
<evidence type="ECO:0000256" key="3">
    <source>
        <dbReference type="ARBA" id="ARBA00022989"/>
    </source>
</evidence>
<comment type="caution">
    <text evidence="5">Lacks conserved residue(s) required for the propagation of feature annotation.</text>
</comment>
<keyword evidence="2 5" id="KW-0812">Transmembrane</keyword>
<comment type="subcellular location">
    <subcellularLocation>
        <location evidence="5">Cell membrane</location>
        <topology evidence="5">Multi-pass membrane protein</topology>
    </subcellularLocation>
</comment>
<dbReference type="AlphaFoldDB" id="A0A223MCR3"/>
<evidence type="ECO:0000256" key="5">
    <source>
        <dbReference type="HAMAP-Rule" id="MF_00708"/>
    </source>
</evidence>
<comment type="subunit">
    <text evidence="5">Part of an enzyme complex containing four subunits: a flavoprotein (FrdA), an iron-sulfur protein (FrdB), and two hydrophobic anchor proteins (FrdC and FrdD).</text>
</comment>
<evidence type="ECO:0000313" key="6">
    <source>
        <dbReference type="EMBL" id="VEJ17546.1"/>
    </source>
</evidence>
<dbReference type="RefSeq" id="WP_005598814.1">
    <property type="nucleotide sequence ID" value="NZ_CBDBSU010000057.1"/>
</dbReference>
<feature type="transmembrane region" description="Helical" evidence="5">
    <location>
        <begin position="111"/>
        <end position="129"/>
    </location>
</feature>
<proteinExistence type="inferred from homology"/>
<dbReference type="SUPFAM" id="SSF81343">
    <property type="entry name" value="Fumarate reductase respiratory complex transmembrane subunits"/>
    <property type="match status" value="1"/>
</dbReference>
<dbReference type="EMBL" id="LR134515">
    <property type="protein sequence ID" value="VEJ17546.1"/>
    <property type="molecule type" value="Genomic_DNA"/>
</dbReference>
<dbReference type="HAMAP" id="MF_00708">
    <property type="entry name" value="Fumarate_red_C"/>
    <property type="match status" value="1"/>
</dbReference>
<dbReference type="Gene3D" id="1.20.1300.10">
    <property type="entry name" value="Fumarate reductase/succinate dehydrogenase, transmembrane subunit"/>
    <property type="match status" value="1"/>
</dbReference>
<gene>
    <name evidence="5 6" type="primary">frdC</name>
    <name evidence="6" type="ORF">NCTC10976_01682</name>
</gene>
<dbReference type="Proteomes" id="UP000275510">
    <property type="component" value="Chromosome"/>
</dbReference>
<evidence type="ECO:0000256" key="1">
    <source>
        <dbReference type="ARBA" id="ARBA00022475"/>
    </source>
</evidence>
<dbReference type="NCBIfam" id="NF003445">
    <property type="entry name" value="PRK04987.1"/>
    <property type="match status" value="1"/>
</dbReference>
<dbReference type="GO" id="GO:0045283">
    <property type="term" value="C:fumarate reductase complex"/>
    <property type="evidence" value="ECO:0007669"/>
    <property type="project" value="UniProtKB-UniRule"/>
</dbReference>
<evidence type="ECO:0000313" key="7">
    <source>
        <dbReference type="Proteomes" id="UP000275510"/>
    </source>
</evidence>
<sequence>MTTATKRKAYVREMKANWWTKSSFYKMYMVREATCLATVWFCLVLLHGVISLGGGSLDGFISFLQNPIVFILNVISIAALLYHAATLYVMTPQVLTFIVKNERVNPNILKNALWAVTGLVSLVALVCTYI</sequence>
<dbReference type="PIRSF" id="PIRSF000180">
    <property type="entry name" value="FrdC"/>
    <property type="match status" value="1"/>
</dbReference>
<dbReference type="CDD" id="cd00546">
    <property type="entry name" value="QFR_TypeD_subunitC"/>
    <property type="match status" value="1"/>
</dbReference>
<dbReference type="GO" id="GO:0005886">
    <property type="term" value="C:plasma membrane"/>
    <property type="evidence" value="ECO:0007669"/>
    <property type="project" value="UniProtKB-SubCell"/>
</dbReference>